<dbReference type="GO" id="GO:0048027">
    <property type="term" value="F:mRNA 5'-UTR binding"/>
    <property type="evidence" value="ECO:0007669"/>
    <property type="project" value="UniProtKB-UniRule"/>
</dbReference>
<dbReference type="NCBIfam" id="NF002469">
    <property type="entry name" value="PRK01712.1"/>
    <property type="match status" value="1"/>
</dbReference>
<dbReference type="KEGG" id="dfi:AXF13_03795"/>
<evidence type="ECO:0000256" key="2">
    <source>
        <dbReference type="ARBA" id="ARBA00022845"/>
    </source>
</evidence>
<proteinExistence type="inferred from homology"/>
<sequence>MLILSRRAGESIYVGRDIRFTVLKMQGKQVKIGLEVPDGVTVYREEVYQRVIEQNQDALQIRNEDIMKVAQLWETTHS</sequence>
<accession>A0A0X8JI88</accession>
<dbReference type="GO" id="GO:0045947">
    <property type="term" value="P:negative regulation of translational initiation"/>
    <property type="evidence" value="ECO:0007669"/>
    <property type="project" value="UniProtKB-UniRule"/>
</dbReference>
<dbReference type="GO" id="GO:0006109">
    <property type="term" value="P:regulation of carbohydrate metabolic process"/>
    <property type="evidence" value="ECO:0007669"/>
    <property type="project" value="InterPro"/>
</dbReference>
<comment type="similarity">
    <text evidence="4">Belongs to the CsrA/RsmA family.</text>
</comment>
<dbReference type="NCBIfam" id="TIGR00202">
    <property type="entry name" value="csrA"/>
    <property type="match status" value="1"/>
</dbReference>
<dbReference type="Proteomes" id="UP000069241">
    <property type="component" value="Chromosome"/>
</dbReference>
<dbReference type="PANTHER" id="PTHR34984:SF1">
    <property type="entry name" value="CARBON STORAGE REGULATOR"/>
    <property type="match status" value="1"/>
</dbReference>
<evidence type="ECO:0000256" key="1">
    <source>
        <dbReference type="ARBA" id="ARBA00022490"/>
    </source>
</evidence>
<keyword evidence="6" id="KW-1185">Reference proteome</keyword>
<keyword evidence="4" id="KW-0678">Repressor</keyword>
<reference evidence="6" key="1">
    <citation type="submission" date="2016-02" db="EMBL/GenBank/DDBJ databases">
        <authorList>
            <person name="Holder M.E."/>
            <person name="Ajami N.J."/>
            <person name="Petrosino J.F."/>
        </authorList>
    </citation>
    <scope>NUCLEOTIDE SEQUENCE [LARGE SCALE GENOMIC DNA]</scope>
    <source>
        <strain evidence="6">CCUG 45958</strain>
    </source>
</reference>
<organism evidence="5 6">
    <name type="scientific">Desulfovibrio fairfieldensis</name>
    <dbReference type="NCBI Taxonomy" id="44742"/>
    <lineage>
        <taxon>Bacteria</taxon>
        <taxon>Pseudomonadati</taxon>
        <taxon>Thermodesulfobacteriota</taxon>
        <taxon>Desulfovibrionia</taxon>
        <taxon>Desulfovibrionales</taxon>
        <taxon>Desulfovibrionaceae</taxon>
        <taxon>Desulfovibrio</taxon>
    </lineage>
</organism>
<evidence type="ECO:0000313" key="5">
    <source>
        <dbReference type="EMBL" id="AMD89303.1"/>
    </source>
</evidence>
<comment type="subcellular location">
    <subcellularLocation>
        <location evidence="4">Cytoplasm</location>
    </subcellularLocation>
</comment>
<evidence type="ECO:0000313" key="6">
    <source>
        <dbReference type="Proteomes" id="UP000069241"/>
    </source>
</evidence>
<dbReference type="RefSeq" id="WP_062251703.1">
    <property type="nucleotide sequence ID" value="NZ_CP014229.1"/>
</dbReference>
<dbReference type="InterPro" id="IPR003751">
    <property type="entry name" value="CsrA"/>
</dbReference>
<dbReference type="Gene3D" id="2.60.40.4380">
    <property type="entry name" value="Translational regulator CsrA"/>
    <property type="match status" value="1"/>
</dbReference>
<keyword evidence="4" id="KW-1005">Bacterial flagellum biogenesis</keyword>
<comment type="function">
    <text evidence="4">A translational regulator that binds mRNA to regulate translation initiation and/or mRNA stability. Usually binds in the 5'-UTR at or near the Shine-Dalgarno sequence preventing ribosome-binding, thus repressing translation. Its main target seems to be the major flagellin gene, while its function is anatagonized by FliW.</text>
</comment>
<dbReference type="EMBL" id="CP014229">
    <property type="protein sequence ID" value="AMD89303.1"/>
    <property type="molecule type" value="Genomic_DNA"/>
</dbReference>
<dbReference type="STRING" id="44742.AXF13_03795"/>
<dbReference type="Pfam" id="PF02599">
    <property type="entry name" value="CsrA"/>
    <property type="match status" value="1"/>
</dbReference>
<name>A0A0X8JI88_9BACT</name>
<dbReference type="GO" id="GO:0006402">
    <property type="term" value="P:mRNA catabolic process"/>
    <property type="evidence" value="ECO:0007669"/>
    <property type="project" value="InterPro"/>
</dbReference>
<dbReference type="InterPro" id="IPR036107">
    <property type="entry name" value="CsrA_sf"/>
</dbReference>
<dbReference type="SUPFAM" id="SSF117130">
    <property type="entry name" value="CsrA-like"/>
    <property type="match status" value="1"/>
</dbReference>
<keyword evidence="1 4" id="KW-0963">Cytoplasm</keyword>
<dbReference type="GO" id="GO:0005829">
    <property type="term" value="C:cytosol"/>
    <property type="evidence" value="ECO:0007669"/>
    <property type="project" value="TreeGrafter"/>
</dbReference>
<gene>
    <name evidence="4" type="primary">csrA</name>
    <name evidence="5" type="ORF">AXF13_03795</name>
</gene>
<keyword evidence="3 4" id="KW-0694">RNA-binding</keyword>
<dbReference type="AlphaFoldDB" id="A0A0X8JI88"/>
<evidence type="ECO:0000256" key="4">
    <source>
        <dbReference type="HAMAP-Rule" id="MF_00167"/>
    </source>
</evidence>
<dbReference type="HAMAP" id="MF_00167">
    <property type="entry name" value="CsrA"/>
    <property type="match status" value="1"/>
</dbReference>
<protein>
    <recommendedName>
        <fullName evidence="4">Translational regulator CsrA</fullName>
    </recommendedName>
</protein>
<comment type="subunit">
    <text evidence="4">Homodimer; the beta-strands of each monomer intercalate to form a hydrophobic core, while the alpha-helices form wings that extend away from the core.</text>
</comment>
<dbReference type="GO" id="GO:1902208">
    <property type="term" value="P:regulation of bacterial-type flagellum assembly"/>
    <property type="evidence" value="ECO:0007669"/>
    <property type="project" value="UniProtKB-UniRule"/>
</dbReference>
<evidence type="ECO:0000256" key="3">
    <source>
        <dbReference type="ARBA" id="ARBA00022884"/>
    </source>
</evidence>
<dbReference type="GO" id="GO:0044781">
    <property type="term" value="P:bacterial-type flagellum organization"/>
    <property type="evidence" value="ECO:0007669"/>
    <property type="project" value="UniProtKB-KW"/>
</dbReference>
<keyword evidence="2 4" id="KW-0810">Translation regulation</keyword>
<dbReference type="PANTHER" id="PTHR34984">
    <property type="entry name" value="CARBON STORAGE REGULATOR"/>
    <property type="match status" value="1"/>
</dbReference>